<dbReference type="InterPro" id="IPR001258">
    <property type="entry name" value="NHL_repeat"/>
</dbReference>
<keyword evidence="1" id="KW-0677">Repeat</keyword>
<feature type="compositionally biased region" description="Low complexity" evidence="3">
    <location>
        <begin position="363"/>
        <end position="389"/>
    </location>
</feature>
<feature type="compositionally biased region" description="Polar residues" evidence="3">
    <location>
        <begin position="450"/>
        <end position="478"/>
    </location>
</feature>
<dbReference type="Pfam" id="PF01436">
    <property type="entry name" value="NHL"/>
    <property type="match status" value="2"/>
</dbReference>
<dbReference type="InterPro" id="IPR050952">
    <property type="entry name" value="TRIM-NHL_E3_ligases"/>
</dbReference>
<dbReference type="Gene3D" id="2.120.10.30">
    <property type="entry name" value="TolB, C-terminal domain"/>
    <property type="match status" value="2"/>
</dbReference>
<feature type="compositionally biased region" description="Polar residues" evidence="3">
    <location>
        <begin position="521"/>
        <end position="542"/>
    </location>
</feature>
<evidence type="ECO:0000256" key="2">
    <source>
        <dbReference type="PROSITE-ProRule" id="PRU00504"/>
    </source>
</evidence>
<dbReference type="GO" id="GO:0061630">
    <property type="term" value="F:ubiquitin protein ligase activity"/>
    <property type="evidence" value="ECO:0007669"/>
    <property type="project" value="TreeGrafter"/>
</dbReference>
<dbReference type="GO" id="GO:0008270">
    <property type="term" value="F:zinc ion binding"/>
    <property type="evidence" value="ECO:0007669"/>
    <property type="project" value="UniProtKB-KW"/>
</dbReference>
<dbReference type="AlphaFoldDB" id="A0AAN9BWU2"/>
<evidence type="ECO:0000256" key="1">
    <source>
        <dbReference type="ARBA" id="ARBA00022737"/>
    </source>
</evidence>
<dbReference type="GO" id="GO:0043161">
    <property type="term" value="P:proteasome-mediated ubiquitin-dependent protein catabolic process"/>
    <property type="evidence" value="ECO:0007669"/>
    <property type="project" value="TreeGrafter"/>
</dbReference>
<evidence type="ECO:0000256" key="3">
    <source>
        <dbReference type="SAM" id="MobiDB-lite"/>
    </source>
</evidence>
<evidence type="ECO:0000313" key="5">
    <source>
        <dbReference type="Proteomes" id="UP001374579"/>
    </source>
</evidence>
<dbReference type="EMBL" id="JBAMIC010000003">
    <property type="protein sequence ID" value="KAK7111070.1"/>
    <property type="molecule type" value="Genomic_DNA"/>
</dbReference>
<accession>A0AAN9BWU2</accession>
<feature type="repeat" description="NHL" evidence="2">
    <location>
        <begin position="907"/>
        <end position="950"/>
    </location>
</feature>
<dbReference type="PROSITE" id="PS51125">
    <property type="entry name" value="NHL"/>
    <property type="match status" value="2"/>
</dbReference>
<evidence type="ECO:0000313" key="4">
    <source>
        <dbReference type="EMBL" id="KAK7111070.1"/>
    </source>
</evidence>
<gene>
    <name evidence="4" type="ORF">V1264_014849</name>
</gene>
<dbReference type="PANTHER" id="PTHR24104:SF25">
    <property type="entry name" value="PROTEIN LIN-41"/>
    <property type="match status" value="1"/>
</dbReference>
<feature type="repeat" description="NHL" evidence="2">
    <location>
        <begin position="732"/>
        <end position="773"/>
    </location>
</feature>
<feature type="region of interest" description="Disordered" evidence="3">
    <location>
        <begin position="206"/>
        <end position="258"/>
    </location>
</feature>
<feature type="compositionally biased region" description="Low complexity" evidence="3">
    <location>
        <begin position="424"/>
        <end position="443"/>
    </location>
</feature>
<feature type="region of interest" description="Disordered" evidence="3">
    <location>
        <begin position="315"/>
        <end position="559"/>
    </location>
</feature>
<sequence>MNLDEVRHQLTAGFERVNSMKNSTARIEQCRISLRMKRESMLTEVKSMMTQMAAKLHQLQLFMEATVKERVAKREKLLDANLKEIHEGYAKLVQVCVEADQVLRGRNDDLLGRSCQRLFNNFETAKCKLDTAEKIDIDGMLGFELQSNTKRFLSSNYVARLLSLDRLRRPLEADEFWVDAPHCQTVNTMTDKKGRVDTQHSNHVECRNNNRSSAFGEPQARISSGSPQQPLETIDELPEDGSGYVASRTSTPRPRPGLMLDRVSIREMDLCVSEEQEKCQKNKIVMDNDIPPPPGFSKLVIADIPDIDAQSIHTKFQRQMKSNRSINPLSSPDISTDSSSAAGTPGRGCRGDVSSGASNPDTSPASAGRYSSSSFVSSDSKSFSSSAQSLRNGTSLNIELLKSEVRTREEEDFVWDSDDSDEIASPQSGSSRSAKSSSGATSAQEGSKCGSGQSTKPQSVSGRQVTKSRYNYNSSPETLASKAPYTSELGSESSQPTVESPESFSEPSHWDSPVTGFSKLTLESQNVTQPSHAADSSYSKGTQKAAPATQKGFLGSPNSKNVALKTLKNSETSGTYAVDASRSKSCRLPVALDINIVVGHSGDKHQHPIEDKLEHGVDNQESSKSLPLKDSMQAVPQNIKPESKDTDTRESLAEKVLEQKSQAHVMHIKRELTETVVKHEIKTQPVRKGEQVEAEVPKTNEVPVPRPIKTRSKRLDLSRMLVHVGGSLFEIGAKCVEKIRGDFDHPIGVCTNSKGDVIVADTGNNIIKVCNNGRIVNKFGADLRMRRPSAIVVNKKDEVFVKDDFCLYHFDAEGRYINTIGKRMMNSPYGLGMTRDGQLVVVDALYSNARIHIIEQRGKIDTYPFHPLSSRYDDSKCRFLAVHGEEVLTSDLGRSCLYLTNLKGELLQTLGRRGKRPGELNDPAGVAVDSVGNWVVADSKNHRVQVFDPNGYFMATVQFGGDAIRRPSGIHLTSDGLLYVINYMDSIIKVYKLGGS</sequence>
<dbReference type="InterPro" id="IPR011042">
    <property type="entry name" value="6-blade_b-propeller_TolB-like"/>
</dbReference>
<name>A0AAN9BWU2_9CAEN</name>
<feature type="region of interest" description="Disordered" evidence="3">
    <location>
        <begin position="613"/>
        <end position="649"/>
    </location>
</feature>
<proteinExistence type="predicted"/>
<dbReference type="Proteomes" id="UP001374579">
    <property type="component" value="Unassembled WGS sequence"/>
</dbReference>
<feature type="compositionally biased region" description="Polar residues" evidence="3">
    <location>
        <begin position="221"/>
        <end position="231"/>
    </location>
</feature>
<dbReference type="SUPFAM" id="SSF101898">
    <property type="entry name" value="NHL repeat"/>
    <property type="match status" value="1"/>
</dbReference>
<protein>
    <submittedName>
        <fullName evidence="4">Uncharacterized protein</fullName>
    </submittedName>
</protein>
<feature type="compositionally biased region" description="Polar residues" evidence="3">
    <location>
        <begin position="488"/>
        <end position="506"/>
    </location>
</feature>
<feature type="compositionally biased region" description="Polar residues" evidence="3">
    <location>
        <begin position="315"/>
        <end position="329"/>
    </location>
</feature>
<feature type="compositionally biased region" description="Low complexity" evidence="3">
    <location>
        <begin position="330"/>
        <end position="340"/>
    </location>
</feature>
<dbReference type="GO" id="GO:0000209">
    <property type="term" value="P:protein polyubiquitination"/>
    <property type="evidence" value="ECO:0007669"/>
    <property type="project" value="TreeGrafter"/>
</dbReference>
<organism evidence="4 5">
    <name type="scientific">Littorina saxatilis</name>
    <dbReference type="NCBI Taxonomy" id="31220"/>
    <lineage>
        <taxon>Eukaryota</taxon>
        <taxon>Metazoa</taxon>
        <taxon>Spiralia</taxon>
        <taxon>Lophotrochozoa</taxon>
        <taxon>Mollusca</taxon>
        <taxon>Gastropoda</taxon>
        <taxon>Caenogastropoda</taxon>
        <taxon>Littorinimorpha</taxon>
        <taxon>Littorinoidea</taxon>
        <taxon>Littorinidae</taxon>
        <taxon>Littorina</taxon>
    </lineage>
</organism>
<reference evidence="4 5" key="1">
    <citation type="submission" date="2024-02" db="EMBL/GenBank/DDBJ databases">
        <title>Chromosome-scale genome assembly of the rough periwinkle Littorina saxatilis.</title>
        <authorList>
            <person name="De Jode A."/>
            <person name="Faria R."/>
            <person name="Formenti G."/>
            <person name="Sims Y."/>
            <person name="Smith T.P."/>
            <person name="Tracey A."/>
            <person name="Wood J.M.D."/>
            <person name="Zagrodzka Z.B."/>
            <person name="Johannesson K."/>
            <person name="Butlin R.K."/>
            <person name="Leder E.H."/>
        </authorList>
    </citation>
    <scope>NUCLEOTIDE SEQUENCE [LARGE SCALE GENOMIC DNA]</scope>
    <source>
        <strain evidence="4">Snail1</strain>
        <tissue evidence="4">Muscle</tissue>
    </source>
</reference>
<dbReference type="PANTHER" id="PTHR24104">
    <property type="entry name" value="E3 UBIQUITIN-PROTEIN LIGASE NHLRC1-RELATED"/>
    <property type="match status" value="1"/>
</dbReference>
<comment type="caution">
    <text evidence="4">The sequence shown here is derived from an EMBL/GenBank/DDBJ whole genome shotgun (WGS) entry which is preliminary data.</text>
</comment>
<keyword evidence="5" id="KW-1185">Reference proteome</keyword>
<feature type="compositionally biased region" description="Acidic residues" evidence="3">
    <location>
        <begin position="410"/>
        <end position="422"/>
    </location>
</feature>